<evidence type="ECO:0000313" key="2">
    <source>
        <dbReference type="EMBL" id="NBR93973.1"/>
    </source>
</evidence>
<reference evidence="2" key="1">
    <citation type="submission" date="2018-10" db="EMBL/GenBank/DDBJ databases">
        <title>Iterative Subtractive Binning of Freshwater Chronoseries Metagenomes Recovers Nearly Complete Genomes from over Four Hundred Novel Species.</title>
        <authorList>
            <person name="Rodriguez-R L.M."/>
            <person name="Tsementzi D."/>
            <person name="Luo C."/>
            <person name="Konstantinidis K.T."/>
        </authorList>
    </citation>
    <scope>NUCLEOTIDE SEQUENCE</scope>
    <source>
        <strain evidence="2">WB5_2A_028</strain>
    </source>
</reference>
<accession>A0A965GCV1</accession>
<evidence type="ECO:0000256" key="1">
    <source>
        <dbReference type="SAM" id="Phobius"/>
    </source>
</evidence>
<organism evidence="2 3">
    <name type="scientific">Candidatus Fonsibacter lacus</name>
    <dbReference type="NCBI Taxonomy" id="2576439"/>
    <lineage>
        <taxon>Bacteria</taxon>
        <taxon>Pseudomonadati</taxon>
        <taxon>Pseudomonadota</taxon>
        <taxon>Alphaproteobacteria</taxon>
        <taxon>Candidatus Pelagibacterales</taxon>
        <taxon>Candidatus Pelagibacterales incertae sedis</taxon>
        <taxon>Candidatus Fonsibacter</taxon>
    </lineage>
</organism>
<dbReference type="AlphaFoldDB" id="A0A965GCV1"/>
<comment type="caution">
    <text evidence="2">The sequence shown here is derived from an EMBL/GenBank/DDBJ whole genome shotgun (WGS) entry which is preliminary data.</text>
</comment>
<feature type="transmembrane region" description="Helical" evidence="1">
    <location>
        <begin position="62"/>
        <end position="81"/>
    </location>
</feature>
<name>A0A965GCV1_9PROT</name>
<evidence type="ECO:0008006" key="4">
    <source>
        <dbReference type="Google" id="ProtNLM"/>
    </source>
</evidence>
<keyword evidence="1" id="KW-1133">Transmembrane helix</keyword>
<proteinExistence type="predicted"/>
<protein>
    <recommendedName>
        <fullName evidence="4">DUF3017 domain-containing protein</fullName>
    </recommendedName>
</protein>
<dbReference type="Proteomes" id="UP000740727">
    <property type="component" value="Unassembled WGS sequence"/>
</dbReference>
<sequence>MSQFHKRIGQSAPLVFVILSIVATLTMSPRIGALTLAAGLALLSLLAHLTRAIRSPWRSPRADVGTLAALALGMAILAVVLP</sequence>
<evidence type="ECO:0000313" key="3">
    <source>
        <dbReference type="Proteomes" id="UP000740727"/>
    </source>
</evidence>
<feature type="transmembrane region" description="Helical" evidence="1">
    <location>
        <begin position="7"/>
        <end position="25"/>
    </location>
</feature>
<gene>
    <name evidence="2" type="ORF">EBT44_03945</name>
</gene>
<keyword evidence="1" id="KW-0472">Membrane</keyword>
<dbReference type="EMBL" id="RFXN01000041">
    <property type="protein sequence ID" value="NBR93973.1"/>
    <property type="molecule type" value="Genomic_DNA"/>
</dbReference>
<keyword evidence="1" id="KW-0812">Transmembrane</keyword>